<name>A0A9X0C5E0_9EURO</name>
<dbReference type="Proteomes" id="UP001149954">
    <property type="component" value="Unassembled WGS sequence"/>
</dbReference>
<accession>A0A9X0C5E0</accession>
<keyword evidence="1" id="KW-0732">Signal</keyword>
<evidence type="ECO:0000313" key="2">
    <source>
        <dbReference type="EMBL" id="KAJ5502864.1"/>
    </source>
</evidence>
<gene>
    <name evidence="2" type="ORF">N7463_005738</name>
</gene>
<feature type="chain" id="PRO_5040841626" evidence="1">
    <location>
        <begin position="17"/>
        <end position="65"/>
    </location>
</feature>
<protein>
    <submittedName>
        <fullName evidence="2">Uncharacterized protein</fullName>
    </submittedName>
</protein>
<dbReference type="OrthoDB" id="4356068at2759"/>
<feature type="signal peptide" evidence="1">
    <location>
        <begin position="1"/>
        <end position="16"/>
    </location>
</feature>
<dbReference type="EMBL" id="JAPWDS010000003">
    <property type="protein sequence ID" value="KAJ5502864.1"/>
    <property type="molecule type" value="Genomic_DNA"/>
</dbReference>
<keyword evidence="3" id="KW-1185">Reference proteome</keyword>
<comment type="caution">
    <text evidence="2">The sequence shown here is derived from an EMBL/GenBank/DDBJ whole genome shotgun (WGS) entry which is preliminary data.</text>
</comment>
<organism evidence="2 3">
    <name type="scientific">Penicillium fimorum</name>
    <dbReference type="NCBI Taxonomy" id="1882269"/>
    <lineage>
        <taxon>Eukaryota</taxon>
        <taxon>Fungi</taxon>
        <taxon>Dikarya</taxon>
        <taxon>Ascomycota</taxon>
        <taxon>Pezizomycotina</taxon>
        <taxon>Eurotiomycetes</taxon>
        <taxon>Eurotiomycetidae</taxon>
        <taxon>Eurotiales</taxon>
        <taxon>Aspergillaceae</taxon>
        <taxon>Penicillium</taxon>
    </lineage>
</organism>
<reference evidence="2" key="2">
    <citation type="journal article" date="2023" name="IMA Fungus">
        <title>Comparative genomic study of the Penicillium genus elucidates a diverse pangenome and 15 lateral gene transfer events.</title>
        <authorList>
            <person name="Petersen C."/>
            <person name="Sorensen T."/>
            <person name="Nielsen M.R."/>
            <person name="Sondergaard T.E."/>
            <person name="Sorensen J.L."/>
            <person name="Fitzpatrick D.A."/>
            <person name="Frisvad J.C."/>
            <person name="Nielsen K.L."/>
        </authorList>
    </citation>
    <scope>NUCLEOTIDE SEQUENCE</scope>
    <source>
        <strain evidence="2">IBT 29495</strain>
    </source>
</reference>
<reference evidence="2" key="1">
    <citation type="submission" date="2022-12" db="EMBL/GenBank/DDBJ databases">
        <authorList>
            <person name="Petersen C."/>
        </authorList>
    </citation>
    <scope>NUCLEOTIDE SEQUENCE</scope>
    <source>
        <strain evidence="2">IBT 29495</strain>
    </source>
</reference>
<proteinExistence type="predicted"/>
<evidence type="ECO:0000256" key="1">
    <source>
        <dbReference type="SAM" id="SignalP"/>
    </source>
</evidence>
<evidence type="ECO:0000313" key="3">
    <source>
        <dbReference type="Proteomes" id="UP001149954"/>
    </source>
</evidence>
<dbReference type="AlphaFoldDB" id="A0A9X0C5E0"/>
<sequence>MKLFIVLLVLAAFAMATPEAGPNLEARVGCSQKGEYCNGDGTFRCCAGQGKCSGNVIWPNMIADG</sequence>